<dbReference type="InterPro" id="IPR049980">
    <property type="entry name" value="LTA4H_cat"/>
</dbReference>
<feature type="binding site" evidence="10">
    <location>
        <position position="290"/>
    </location>
    <ligand>
        <name>Zn(2+)</name>
        <dbReference type="ChEBI" id="CHEBI:29105"/>
        <note>catalytic</note>
    </ligand>
</feature>
<dbReference type="PRINTS" id="PR00756">
    <property type="entry name" value="ALADIPTASE"/>
</dbReference>
<dbReference type="SUPFAM" id="SSF55486">
    <property type="entry name" value="Metalloproteases ('zincins'), catalytic domain"/>
    <property type="match status" value="1"/>
</dbReference>
<dbReference type="Gene3D" id="1.10.390.10">
    <property type="entry name" value="Neutral Protease Domain 2"/>
    <property type="match status" value="1"/>
</dbReference>
<feature type="non-terminal residue" evidence="14">
    <location>
        <position position="346"/>
    </location>
</feature>
<keyword evidence="15" id="KW-1185">Reference proteome</keyword>
<keyword evidence="4" id="KW-0645">Protease</keyword>
<dbReference type="GO" id="GO:0008237">
    <property type="term" value="F:metallopeptidase activity"/>
    <property type="evidence" value="ECO:0007669"/>
    <property type="project" value="UniProtKB-KW"/>
</dbReference>
<dbReference type="InterPro" id="IPR014782">
    <property type="entry name" value="Peptidase_M1_dom"/>
</dbReference>
<dbReference type="CDD" id="cd09599">
    <property type="entry name" value="M1_LTA4H"/>
    <property type="match status" value="1"/>
</dbReference>
<protein>
    <submittedName>
        <fullName evidence="14">Leuk-A4-hydro_C domain-containing protein</fullName>
    </submittedName>
</protein>
<comment type="subcellular location">
    <subcellularLocation>
        <location evidence="1">Cytoplasm</location>
    </subcellularLocation>
</comment>
<evidence type="ECO:0000259" key="12">
    <source>
        <dbReference type="Pfam" id="PF01433"/>
    </source>
</evidence>
<evidence type="ECO:0000256" key="5">
    <source>
        <dbReference type="ARBA" id="ARBA00022723"/>
    </source>
</evidence>
<evidence type="ECO:0000256" key="4">
    <source>
        <dbReference type="ARBA" id="ARBA00022670"/>
    </source>
</evidence>
<comment type="caution">
    <text evidence="14">The sequence shown here is derived from an EMBL/GenBank/DDBJ whole genome shotgun (WGS) entry which is preliminary data.</text>
</comment>
<dbReference type="GO" id="GO:0008270">
    <property type="term" value="F:zinc ion binding"/>
    <property type="evidence" value="ECO:0007669"/>
    <property type="project" value="InterPro"/>
</dbReference>
<evidence type="ECO:0000256" key="7">
    <source>
        <dbReference type="ARBA" id="ARBA00022833"/>
    </source>
</evidence>
<keyword evidence="6" id="KW-0378">Hydrolase</keyword>
<evidence type="ECO:0000256" key="1">
    <source>
        <dbReference type="ARBA" id="ARBA00004496"/>
    </source>
</evidence>
<evidence type="ECO:0000256" key="9">
    <source>
        <dbReference type="PIRSR" id="PIRSR634015-1"/>
    </source>
</evidence>
<feature type="non-terminal residue" evidence="14">
    <location>
        <position position="1"/>
    </location>
</feature>
<feature type="active site" description="Proton acceptor" evidence="9">
    <location>
        <position position="268"/>
    </location>
</feature>
<dbReference type="EMBL" id="BLLF01000035">
    <property type="protein sequence ID" value="GFH06372.1"/>
    <property type="molecule type" value="Genomic_DNA"/>
</dbReference>
<reference evidence="14 15" key="1">
    <citation type="submission" date="2020-02" db="EMBL/GenBank/DDBJ databases">
        <title>Draft genome sequence of Haematococcus lacustris strain NIES-144.</title>
        <authorList>
            <person name="Morimoto D."/>
            <person name="Nakagawa S."/>
            <person name="Yoshida T."/>
            <person name="Sawayama S."/>
        </authorList>
    </citation>
    <scope>NUCLEOTIDE SEQUENCE [LARGE SCALE GENOMIC DNA]</scope>
    <source>
        <strain evidence="14 15">NIES-144</strain>
    </source>
</reference>
<gene>
    <name evidence="14" type="ORF">HaLaN_00991</name>
</gene>
<evidence type="ECO:0000256" key="2">
    <source>
        <dbReference type="ARBA" id="ARBA00010136"/>
    </source>
</evidence>
<dbReference type="Proteomes" id="UP000485058">
    <property type="component" value="Unassembled WGS sequence"/>
</dbReference>
<evidence type="ECO:0000256" key="3">
    <source>
        <dbReference type="ARBA" id="ARBA00022490"/>
    </source>
</evidence>
<keyword evidence="5 10" id="KW-0479">Metal-binding</keyword>
<keyword evidence="3" id="KW-0963">Cytoplasm</keyword>
<keyword evidence="8" id="KW-0482">Metalloprotease</keyword>
<feature type="domain" description="Aminopeptidase N-like N-terminal" evidence="13">
    <location>
        <begin position="12"/>
        <end position="151"/>
    </location>
</feature>
<comment type="cofactor">
    <cofactor evidence="10">
        <name>Zn(2+)</name>
        <dbReference type="ChEBI" id="CHEBI:29105"/>
    </cofactor>
    <text evidence="10">Binds 1 zinc ion per subunit.</text>
</comment>
<dbReference type="FunFam" id="3.30.2010.30:FF:000001">
    <property type="entry name" value="Leukotriene A(4) hydrolase"/>
    <property type="match status" value="1"/>
</dbReference>
<dbReference type="InterPro" id="IPR042097">
    <property type="entry name" value="Aminopeptidase_N-like_N_sf"/>
</dbReference>
<dbReference type="GO" id="GO:0005829">
    <property type="term" value="C:cytosol"/>
    <property type="evidence" value="ECO:0007669"/>
    <property type="project" value="TreeGrafter"/>
</dbReference>
<feature type="active site" description="Proton donor" evidence="9">
    <location>
        <position position="335"/>
    </location>
</feature>
<dbReference type="InterPro" id="IPR034015">
    <property type="entry name" value="M1_LTA4H"/>
</dbReference>
<evidence type="ECO:0000256" key="6">
    <source>
        <dbReference type="ARBA" id="ARBA00022801"/>
    </source>
</evidence>
<dbReference type="SUPFAM" id="SSF63737">
    <property type="entry name" value="Leukotriene A4 hydrolase N-terminal domain"/>
    <property type="match status" value="1"/>
</dbReference>
<feature type="binding site" evidence="10">
    <location>
        <position position="271"/>
    </location>
    <ligand>
        <name>Zn(2+)</name>
        <dbReference type="ChEBI" id="CHEBI:29105"/>
        <note>catalytic</note>
    </ligand>
</feature>
<accession>A0A699YTI9</accession>
<keyword evidence="7 10" id="KW-0862">Zinc</keyword>
<dbReference type="PANTHER" id="PTHR45726:SF3">
    <property type="entry name" value="LEUKOTRIENE A-4 HYDROLASE"/>
    <property type="match status" value="1"/>
</dbReference>
<dbReference type="Gene3D" id="3.30.2010.30">
    <property type="match status" value="1"/>
</dbReference>
<comment type="similarity">
    <text evidence="2">Belongs to the peptidase M1 family.</text>
</comment>
<sequence>LTAVVEGKAGAEELVLDTSSGLAIHRVELLQPGTAPPAPPSPLSHHWGEPHKALGRPLHIPLPSPQPLGSRVCLGVRFTTPPGSSALQWLEPSQTAGGQHPYLFSQCQAIHARALVPCQDSPGAKMTYTAKVRVPAELTALMSAVPDSEQDAAAAGGSLDKLPEVQPPYPTKVPIPPYLLALVVGELASRELGPRSRVWSEPSQVEAGAYEFADTASFLEAGEALAGPYVWGRYDLLLMPPSFPYGLTFVTPTLLAGDQSLTNVIAHEIAHSWSGNLVTNATWQDFWLNEFHASRGALDLAEDVARFGADHPYTRLVPDMTGGIDPDDVFSKIPYEKGFYLLYYLE</sequence>
<dbReference type="Pfam" id="PF17900">
    <property type="entry name" value="Peptidase_M1_N"/>
    <property type="match status" value="1"/>
</dbReference>
<organism evidence="14 15">
    <name type="scientific">Haematococcus lacustris</name>
    <name type="common">Green alga</name>
    <name type="synonym">Haematococcus pluvialis</name>
    <dbReference type="NCBI Taxonomy" id="44745"/>
    <lineage>
        <taxon>Eukaryota</taxon>
        <taxon>Viridiplantae</taxon>
        <taxon>Chlorophyta</taxon>
        <taxon>core chlorophytes</taxon>
        <taxon>Chlorophyceae</taxon>
        <taxon>CS clade</taxon>
        <taxon>Chlamydomonadales</taxon>
        <taxon>Haematococcaceae</taxon>
        <taxon>Haematococcus</taxon>
    </lineage>
</organism>
<dbReference type="Gene3D" id="2.60.40.1730">
    <property type="entry name" value="tricorn interacting facor f3 domain"/>
    <property type="match status" value="1"/>
</dbReference>
<dbReference type="PANTHER" id="PTHR45726">
    <property type="entry name" value="LEUKOTRIENE A-4 HYDROLASE"/>
    <property type="match status" value="1"/>
</dbReference>
<dbReference type="AlphaFoldDB" id="A0A699YTI9"/>
<dbReference type="GO" id="GO:0006508">
    <property type="term" value="P:proteolysis"/>
    <property type="evidence" value="ECO:0007669"/>
    <property type="project" value="UniProtKB-KW"/>
</dbReference>
<name>A0A699YTI9_HAELA</name>
<dbReference type="InterPro" id="IPR027268">
    <property type="entry name" value="Peptidase_M4/M1_CTD_sf"/>
</dbReference>
<evidence type="ECO:0000259" key="13">
    <source>
        <dbReference type="Pfam" id="PF17900"/>
    </source>
</evidence>
<evidence type="ECO:0000313" key="14">
    <source>
        <dbReference type="EMBL" id="GFH06372.1"/>
    </source>
</evidence>
<evidence type="ECO:0000256" key="10">
    <source>
        <dbReference type="PIRSR" id="PIRSR634015-3"/>
    </source>
</evidence>
<dbReference type="InterPro" id="IPR045357">
    <property type="entry name" value="Aminopeptidase_N-like_N"/>
</dbReference>
<dbReference type="Pfam" id="PF01433">
    <property type="entry name" value="Peptidase_M1"/>
    <property type="match status" value="1"/>
</dbReference>
<evidence type="ECO:0000313" key="15">
    <source>
        <dbReference type="Proteomes" id="UP000485058"/>
    </source>
</evidence>
<dbReference type="InterPro" id="IPR001930">
    <property type="entry name" value="Peptidase_M1"/>
</dbReference>
<feature type="binding site" evidence="10">
    <location>
        <position position="267"/>
    </location>
    <ligand>
        <name>Zn(2+)</name>
        <dbReference type="ChEBI" id="CHEBI:29105"/>
        <note>catalytic</note>
    </ligand>
</feature>
<feature type="domain" description="Peptidase M1 membrane alanine aminopeptidase" evidence="12">
    <location>
        <begin position="220"/>
        <end position="294"/>
    </location>
</feature>
<feature type="region of interest" description="Disordered" evidence="11">
    <location>
        <begin position="31"/>
        <end position="50"/>
    </location>
</feature>
<evidence type="ECO:0000256" key="8">
    <source>
        <dbReference type="ARBA" id="ARBA00023049"/>
    </source>
</evidence>
<evidence type="ECO:0000256" key="11">
    <source>
        <dbReference type="SAM" id="MobiDB-lite"/>
    </source>
</evidence>
<proteinExistence type="inferred from homology"/>